<evidence type="ECO:0000256" key="1">
    <source>
        <dbReference type="PROSITE-ProRule" id="PRU00339"/>
    </source>
</evidence>
<keyword evidence="1" id="KW-0802">TPR repeat</keyword>
<dbReference type="InterPro" id="IPR027417">
    <property type="entry name" value="P-loop_NTPase"/>
</dbReference>
<protein>
    <submittedName>
        <fullName evidence="3">Tetratricopeptide (TPR) repeat protein</fullName>
    </submittedName>
</protein>
<dbReference type="SUPFAM" id="SSF52540">
    <property type="entry name" value="P-loop containing nucleoside triphosphate hydrolases"/>
    <property type="match status" value="1"/>
</dbReference>
<dbReference type="RefSeq" id="WP_311771162.1">
    <property type="nucleotide sequence ID" value="NZ_JACHJQ010000004.1"/>
</dbReference>
<evidence type="ECO:0000259" key="2">
    <source>
        <dbReference type="Pfam" id="PF13401"/>
    </source>
</evidence>
<dbReference type="Pfam" id="PF13374">
    <property type="entry name" value="TPR_10"/>
    <property type="match status" value="1"/>
</dbReference>
<dbReference type="PANTHER" id="PTHR47691">
    <property type="entry name" value="REGULATOR-RELATED"/>
    <property type="match status" value="1"/>
</dbReference>
<dbReference type="Gene3D" id="3.40.50.300">
    <property type="entry name" value="P-loop containing nucleotide triphosphate hydrolases"/>
    <property type="match status" value="1"/>
</dbReference>
<dbReference type="Gene3D" id="1.25.40.10">
    <property type="entry name" value="Tetratricopeptide repeat domain"/>
    <property type="match status" value="1"/>
</dbReference>
<dbReference type="GO" id="GO:0016887">
    <property type="term" value="F:ATP hydrolysis activity"/>
    <property type="evidence" value="ECO:0007669"/>
    <property type="project" value="InterPro"/>
</dbReference>
<feature type="domain" description="ORC1/DEAH AAA+ ATPase" evidence="2">
    <location>
        <begin position="21"/>
        <end position="116"/>
    </location>
</feature>
<dbReference type="InterPro" id="IPR049945">
    <property type="entry name" value="AAA_22"/>
</dbReference>
<dbReference type="Pfam" id="PF13401">
    <property type="entry name" value="AAA_22"/>
    <property type="match status" value="1"/>
</dbReference>
<dbReference type="Proteomes" id="UP000520767">
    <property type="component" value="Unassembled WGS sequence"/>
</dbReference>
<dbReference type="Pfam" id="PF13424">
    <property type="entry name" value="TPR_12"/>
    <property type="match status" value="1"/>
</dbReference>
<dbReference type="PRINTS" id="PR00364">
    <property type="entry name" value="DISEASERSIST"/>
</dbReference>
<dbReference type="SUPFAM" id="SSF48452">
    <property type="entry name" value="TPR-like"/>
    <property type="match status" value="1"/>
</dbReference>
<dbReference type="PANTHER" id="PTHR47691:SF3">
    <property type="entry name" value="HTH-TYPE TRANSCRIPTIONAL REGULATOR RV0890C-RELATED"/>
    <property type="match status" value="1"/>
</dbReference>
<evidence type="ECO:0000313" key="3">
    <source>
        <dbReference type="EMBL" id="MBB4907601.1"/>
    </source>
</evidence>
<accession>A0A7W7Q6K3</accession>
<organism evidence="3 4">
    <name type="scientific">Actinophytocola algeriensis</name>
    <dbReference type="NCBI Taxonomy" id="1768010"/>
    <lineage>
        <taxon>Bacteria</taxon>
        <taxon>Bacillati</taxon>
        <taxon>Actinomycetota</taxon>
        <taxon>Actinomycetes</taxon>
        <taxon>Pseudonocardiales</taxon>
        <taxon>Pseudonocardiaceae</taxon>
    </lineage>
</organism>
<dbReference type="InterPro" id="IPR019734">
    <property type="entry name" value="TPR_rpt"/>
</dbReference>
<sequence>MPSFVGRDDVLAFMDDTWARRAGPVVIAGTAGVGKTALAVRWAHRNKDAFPDGQLYVDLHGFGPGLPLEPEEVLAGFLRAFGVPGAATPTGPVERAARFRSLVHDRKVLVVLDNAQVRPLLPGGRDCLVVITSRDSLAGLVARDGATRADLDRLAPADALDLVRRLLGARVDAEHAAVVELVDRCARLPLALRIAAEAVGIRAGLRVTDVVADLDLDVLDATGDPDTDIRAVFSWSHRHLDDSSARLFRLMGRHPWDASPDALAALAGFDGRTTRRALASLARAHLVEEAAGGRFGMHDLLRAYAAEQQEPDDGARRRLFAWYVRTAAAARKAVVPQVPPIPLTGVPDGGGDFPDAAERPVLVALVLSGSDDDLAWRLAAILLTYFNIGRYWGDWLTTHEAALAAARREGSELGEAVALNGLGVVHDDLLHDDEAVDCHLRAATLFARLGQTHFAAWNLNNLGVVYDRLGRFDDAVAMHHEALELFSQVGDERGVGYSLNNVGDVLRQRGEYAEAETNLLRALALQTEMREVDGLRYTYAHLADLYSDMGRHADAREWYDKGVAASLAAGDRWLAATMLTRLAALDHEPGACVRQAHALFDEVGDTESAAEVRELLGAG</sequence>
<keyword evidence="4" id="KW-1185">Reference proteome</keyword>
<proteinExistence type="predicted"/>
<dbReference type="PROSITE" id="PS50005">
    <property type="entry name" value="TPR"/>
    <property type="match status" value="1"/>
</dbReference>
<comment type="caution">
    <text evidence="3">The sequence shown here is derived from an EMBL/GenBank/DDBJ whole genome shotgun (WGS) entry which is preliminary data.</text>
</comment>
<evidence type="ECO:0000313" key="4">
    <source>
        <dbReference type="Proteomes" id="UP000520767"/>
    </source>
</evidence>
<reference evidence="3 4" key="1">
    <citation type="submission" date="2020-08" db="EMBL/GenBank/DDBJ databases">
        <title>Genomic Encyclopedia of Type Strains, Phase III (KMG-III): the genomes of soil and plant-associated and newly described type strains.</title>
        <authorList>
            <person name="Whitman W."/>
        </authorList>
    </citation>
    <scope>NUCLEOTIDE SEQUENCE [LARGE SCALE GENOMIC DNA]</scope>
    <source>
        <strain evidence="3 4">CECT 8960</strain>
    </source>
</reference>
<dbReference type="AlphaFoldDB" id="A0A7W7Q6K3"/>
<dbReference type="InterPro" id="IPR011990">
    <property type="entry name" value="TPR-like_helical_dom_sf"/>
</dbReference>
<dbReference type="SMART" id="SM00028">
    <property type="entry name" value="TPR"/>
    <property type="match status" value="4"/>
</dbReference>
<gene>
    <name evidence="3" type="ORF">FHR82_003843</name>
</gene>
<feature type="repeat" description="TPR" evidence="1">
    <location>
        <begin position="456"/>
        <end position="489"/>
    </location>
</feature>
<dbReference type="EMBL" id="JACHJQ010000004">
    <property type="protein sequence ID" value="MBB4907601.1"/>
    <property type="molecule type" value="Genomic_DNA"/>
</dbReference>
<name>A0A7W7Q6K3_9PSEU</name>